<dbReference type="InterPro" id="IPR036390">
    <property type="entry name" value="WH_DNA-bd_sf"/>
</dbReference>
<feature type="compositionally biased region" description="Polar residues" evidence="4">
    <location>
        <begin position="64"/>
        <end position="74"/>
    </location>
</feature>
<reference evidence="6 7" key="1">
    <citation type="journal article" date="2018" name="Sci. Rep.">
        <title>Genomic signatures of local adaptation to the degree of environmental predictability in rotifers.</title>
        <authorList>
            <person name="Franch-Gras L."/>
            <person name="Hahn C."/>
            <person name="Garcia-Roger E.M."/>
            <person name="Carmona M.J."/>
            <person name="Serra M."/>
            <person name="Gomez A."/>
        </authorList>
    </citation>
    <scope>NUCLEOTIDE SEQUENCE [LARGE SCALE GENOMIC DNA]</scope>
    <source>
        <strain evidence="6">HYR1</strain>
    </source>
</reference>
<dbReference type="GO" id="GO:0005634">
    <property type="term" value="C:nucleus"/>
    <property type="evidence" value="ECO:0007669"/>
    <property type="project" value="UniProtKB-SubCell"/>
</dbReference>
<dbReference type="InterPro" id="IPR047519">
    <property type="entry name" value="FH_FOXQ2-like"/>
</dbReference>
<dbReference type="PROSITE" id="PS50039">
    <property type="entry name" value="FORK_HEAD_3"/>
    <property type="match status" value="1"/>
</dbReference>
<dbReference type="OrthoDB" id="5954824at2759"/>
<dbReference type="PROSITE" id="PS00658">
    <property type="entry name" value="FORK_HEAD_2"/>
    <property type="match status" value="1"/>
</dbReference>
<dbReference type="STRING" id="10195.A0A3M7PZ75"/>
<feature type="region of interest" description="Disordered" evidence="4">
    <location>
        <begin position="108"/>
        <end position="143"/>
    </location>
</feature>
<name>A0A3M7PZ75_BRAPC</name>
<feature type="compositionally biased region" description="Acidic residues" evidence="4">
    <location>
        <begin position="113"/>
        <end position="127"/>
    </location>
</feature>
<evidence type="ECO:0000259" key="5">
    <source>
        <dbReference type="PROSITE" id="PS50039"/>
    </source>
</evidence>
<comment type="subcellular location">
    <subcellularLocation>
        <location evidence="3">Nucleus</location>
    </subcellularLocation>
</comment>
<dbReference type="Proteomes" id="UP000276133">
    <property type="component" value="Unassembled WGS sequence"/>
</dbReference>
<organism evidence="6 7">
    <name type="scientific">Brachionus plicatilis</name>
    <name type="common">Marine rotifer</name>
    <name type="synonym">Brachionus muelleri</name>
    <dbReference type="NCBI Taxonomy" id="10195"/>
    <lineage>
        <taxon>Eukaryota</taxon>
        <taxon>Metazoa</taxon>
        <taxon>Spiralia</taxon>
        <taxon>Gnathifera</taxon>
        <taxon>Rotifera</taxon>
        <taxon>Eurotatoria</taxon>
        <taxon>Monogononta</taxon>
        <taxon>Pseudotrocha</taxon>
        <taxon>Ploima</taxon>
        <taxon>Brachionidae</taxon>
        <taxon>Brachionus</taxon>
    </lineage>
</organism>
<evidence type="ECO:0000313" key="7">
    <source>
        <dbReference type="Proteomes" id="UP000276133"/>
    </source>
</evidence>
<sequence>MYQENSNQQFAQYDPQYYYSNYYQQTYSQYAQYYPYYNYYTQYNQDNQYSTNYPILENKPATPNPAQSYPVSENTPEKQNDSGIDVISPQLQQFQYQPLPQYEANVAEKVQESEDEDSIDDDEEDKENDDKSKANSKLNPAKPPKPYLEIIADGILSCNVKMMQLHEIYNFMEKKYDYFAKNVNKSWRNSVRHNLSLNECFVKAGRGSNGKGNYWKIHPACEKEFIRGNFRRKSFKQLIRASQQKNNQNNENQYVLPVDYTLNYPSLIPPPQLNQLASNPQLASFQLPLFNSSEQLNAYNQYLNENKSENKQQQRYHPYRV</sequence>
<dbReference type="GO" id="GO:0000978">
    <property type="term" value="F:RNA polymerase II cis-regulatory region sequence-specific DNA binding"/>
    <property type="evidence" value="ECO:0007669"/>
    <property type="project" value="TreeGrafter"/>
</dbReference>
<gene>
    <name evidence="6" type="ORF">BpHYR1_024505</name>
</gene>
<keyword evidence="2 3" id="KW-0539">Nucleus</keyword>
<dbReference type="Pfam" id="PF00250">
    <property type="entry name" value="Forkhead"/>
    <property type="match status" value="1"/>
</dbReference>
<dbReference type="SUPFAM" id="SSF46785">
    <property type="entry name" value="Winged helix' DNA-binding domain"/>
    <property type="match status" value="1"/>
</dbReference>
<dbReference type="InterPro" id="IPR036388">
    <property type="entry name" value="WH-like_DNA-bd_sf"/>
</dbReference>
<accession>A0A3M7PZ75</accession>
<dbReference type="GO" id="GO:0030154">
    <property type="term" value="P:cell differentiation"/>
    <property type="evidence" value="ECO:0007669"/>
    <property type="project" value="TreeGrafter"/>
</dbReference>
<feature type="region of interest" description="Disordered" evidence="4">
    <location>
        <begin position="51"/>
        <end position="83"/>
    </location>
</feature>
<evidence type="ECO:0000256" key="2">
    <source>
        <dbReference type="ARBA" id="ARBA00023242"/>
    </source>
</evidence>
<dbReference type="EMBL" id="REGN01008261">
    <property type="protein sequence ID" value="RNA04031.1"/>
    <property type="molecule type" value="Genomic_DNA"/>
</dbReference>
<keyword evidence="1 3" id="KW-0238">DNA-binding</keyword>
<dbReference type="PANTHER" id="PTHR11829">
    <property type="entry name" value="FORKHEAD BOX PROTEIN"/>
    <property type="match status" value="1"/>
</dbReference>
<dbReference type="InterPro" id="IPR001766">
    <property type="entry name" value="Fork_head_dom"/>
</dbReference>
<evidence type="ECO:0000256" key="3">
    <source>
        <dbReference type="PROSITE-ProRule" id="PRU00089"/>
    </source>
</evidence>
<feature type="domain" description="Fork-head" evidence="5">
    <location>
        <begin position="142"/>
        <end position="235"/>
    </location>
</feature>
<dbReference type="Gene3D" id="1.10.10.10">
    <property type="entry name" value="Winged helix-like DNA-binding domain superfamily/Winged helix DNA-binding domain"/>
    <property type="match status" value="1"/>
</dbReference>
<evidence type="ECO:0000313" key="6">
    <source>
        <dbReference type="EMBL" id="RNA04031.1"/>
    </source>
</evidence>
<feature type="DNA-binding region" description="Fork-head" evidence="3">
    <location>
        <begin position="142"/>
        <end position="235"/>
    </location>
</feature>
<dbReference type="SMART" id="SM00339">
    <property type="entry name" value="FH"/>
    <property type="match status" value="1"/>
</dbReference>
<dbReference type="InterPro" id="IPR050211">
    <property type="entry name" value="FOX_domain-containing"/>
</dbReference>
<dbReference type="PRINTS" id="PR00053">
    <property type="entry name" value="FORKHEAD"/>
</dbReference>
<dbReference type="AlphaFoldDB" id="A0A3M7PZ75"/>
<dbReference type="GO" id="GO:0000981">
    <property type="term" value="F:DNA-binding transcription factor activity, RNA polymerase II-specific"/>
    <property type="evidence" value="ECO:0007669"/>
    <property type="project" value="TreeGrafter"/>
</dbReference>
<comment type="caution">
    <text evidence="6">The sequence shown here is derived from an EMBL/GenBank/DDBJ whole genome shotgun (WGS) entry which is preliminary data.</text>
</comment>
<evidence type="ECO:0000256" key="4">
    <source>
        <dbReference type="SAM" id="MobiDB-lite"/>
    </source>
</evidence>
<dbReference type="CDD" id="cd20035">
    <property type="entry name" value="FH_FOXQ2-like"/>
    <property type="match status" value="1"/>
</dbReference>
<dbReference type="GO" id="GO:0009653">
    <property type="term" value="P:anatomical structure morphogenesis"/>
    <property type="evidence" value="ECO:0007669"/>
    <property type="project" value="TreeGrafter"/>
</dbReference>
<proteinExistence type="predicted"/>
<keyword evidence="7" id="KW-1185">Reference proteome</keyword>
<protein>
    <submittedName>
        <fullName evidence="6">Fork head domain</fullName>
    </submittedName>
</protein>
<dbReference type="PANTHER" id="PTHR11829:SF142">
    <property type="entry name" value="FORK-HEAD DOMAIN-CONTAINING PROTEIN"/>
    <property type="match status" value="1"/>
</dbReference>
<dbReference type="InterPro" id="IPR030456">
    <property type="entry name" value="TF_fork_head_CS_2"/>
</dbReference>
<evidence type="ECO:0000256" key="1">
    <source>
        <dbReference type="ARBA" id="ARBA00023125"/>
    </source>
</evidence>